<sequence length="1055" mass="119145">MDTSRSAFLTPSMIKEFLAVHQMEFIDKDYAIKIIQEHEPDSTFRGKYQLSFEGFVRYLNDPVNFAFVPEEIKPDNSSLHYPLSYYYICSSHNTYLTGHQLKGESSAEMYRQVLLTGCRCVELDCWDGDDGLPQIFHGHTFTSKISFRQVIEVIKKSAFVASSMPVILSIENHCSLQQQARMAQMFKNHLGEKLVTNFLFEVDYSDRPRLPSPWQLQNRILIKNKKMVSEPSFGLSLDKNIFHDNEHYLNDEGEDDDLDEFLDEDGPDDIDCDEKCDTDSVKLNDRSLKTTLSFRDIIFESSDIQKNNPTQASVTMPYGSKNDDDSTPDRASGATAKLVARKQVAGPLVAPELSDLVNYLQSIKFKLQNLQGFPQSLSGPFRRSHMDDPYSGPKIRSSSNLLIMGTPPRRLRNATLIRHDASSRTADGGVNVLTSLRPKSNASCYQVVSLNEAAARKLCRKHALKCIAYTRSHIMRTYPGGIRIDSSNFNPIQYWAFGLQMIALNFQTPDVSMAINTAMFESSGNCGYALKPRLFWDDTHPLYRKYNPISKDFASLSALILTLQVISGQHVCFNQHNISTHVEVEIFGISVDCAKEKSKVANRNSVNPIWNFLCTFKIKFVDLAFLKIAICDSANGRCVSQRVVPVRHLRPGYRHLPLRNSVNLQVDNATIFIHSRFEQEEHVYLYDDDETTMYNIDQQLAYQTIKDDQIKPVPMLKRQVFVLRVLGLLADDGAVIVHAELNTTVRSVIQMALVNAGKSSDNADDYLLIEESAPRSLLSSADDGESIFDAFGSRILPYNEFIMDAVACWDGSTKRFIVKRKGNDPGSRAWITSIIKSTAGSASPSSSTYERKSDNARYKNLQGTSSSHGRLMSVDSQRLVEMVTISDNQSHQHARSIGDTFLVCVHNVCDNQPYVILRANISSTANDIIRKVFIKSHCVEANEADYVLVEETADNDGFDQQFHQDTADSIKFARKKTPQTSKSIPSKINIKARVLQSDENVWKVQNGWVAAGRFVLENRKETVHSALEKIRNFLEALENARAFIGDPEQTFKKFI</sequence>
<dbReference type="InterPro" id="IPR011992">
    <property type="entry name" value="EF-hand-dom_pair"/>
</dbReference>
<keyword evidence="13" id="KW-1185">Reference proteome</keyword>
<dbReference type="AlphaFoldDB" id="A0A0N4U9P9"/>
<dbReference type="Proteomes" id="UP000038040">
    <property type="component" value="Unplaced"/>
</dbReference>
<dbReference type="SUPFAM" id="SSF47473">
    <property type="entry name" value="EF-hand"/>
    <property type="match status" value="1"/>
</dbReference>
<evidence type="ECO:0000256" key="7">
    <source>
        <dbReference type="SAM" id="MobiDB-lite"/>
    </source>
</evidence>
<dbReference type="Gene3D" id="1.10.238.10">
    <property type="entry name" value="EF-hand"/>
    <property type="match status" value="1"/>
</dbReference>
<dbReference type="FunFam" id="3.20.20.190:FF:000039">
    <property type="entry name" value="Phosphoinositide phospholipase C"/>
    <property type="match status" value="1"/>
</dbReference>
<name>A0A0N4U9P9_DRAME</name>
<dbReference type="InterPro" id="IPR000909">
    <property type="entry name" value="PLipase_C_PInositol-sp_X_dom"/>
</dbReference>
<dbReference type="SMART" id="SM00148">
    <property type="entry name" value="PLCXc"/>
    <property type="match status" value="1"/>
</dbReference>
<keyword evidence="5" id="KW-0807">Transducer</keyword>
<protein>
    <recommendedName>
        <fullName evidence="1 6">Phosphoinositide phospholipase C</fullName>
        <ecNumber evidence="1 6">3.1.4.11</ecNumber>
    </recommendedName>
</protein>
<dbReference type="InterPro" id="IPR017946">
    <property type="entry name" value="PLC-like_Pdiesterase_TIM-brl"/>
</dbReference>
<dbReference type="PANTHER" id="PTHR10336">
    <property type="entry name" value="PHOSPHOINOSITIDE-SPECIFIC PHOSPHOLIPASE C FAMILY PROTEIN"/>
    <property type="match status" value="1"/>
</dbReference>
<dbReference type="GO" id="GO:0007186">
    <property type="term" value="P:G protein-coupled receptor signaling pathway"/>
    <property type="evidence" value="ECO:0007669"/>
    <property type="project" value="TreeGrafter"/>
</dbReference>
<dbReference type="Gene3D" id="3.10.20.90">
    <property type="entry name" value="Phosphatidylinositol 3-kinase Catalytic Subunit, Chain A, domain 1"/>
    <property type="match status" value="2"/>
</dbReference>
<evidence type="ECO:0000313" key="11">
    <source>
        <dbReference type="EMBL" id="VDN57858.1"/>
    </source>
</evidence>
<proteinExistence type="predicted"/>
<keyword evidence="3 6" id="KW-0442">Lipid degradation</keyword>
<dbReference type="Gene3D" id="2.60.40.150">
    <property type="entry name" value="C2 domain"/>
    <property type="match status" value="1"/>
</dbReference>
<reference evidence="14" key="1">
    <citation type="submission" date="2017-02" db="UniProtKB">
        <authorList>
            <consortium name="WormBaseParasite"/>
        </authorList>
    </citation>
    <scope>IDENTIFICATION</scope>
</reference>
<dbReference type="WBParaSite" id="DME_0000382601-mRNA-1">
    <property type="protein sequence ID" value="DME_0000382601-mRNA-1"/>
    <property type="gene ID" value="DME_0000382601"/>
</dbReference>
<keyword evidence="2 6" id="KW-0378">Hydrolase</keyword>
<dbReference type="Gene3D" id="3.20.20.190">
    <property type="entry name" value="Phosphatidylinositol (PI) phosphodiesterase"/>
    <property type="match status" value="2"/>
</dbReference>
<dbReference type="SMART" id="SM00239">
    <property type="entry name" value="C2"/>
    <property type="match status" value="1"/>
</dbReference>
<evidence type="ECO:0000259" key="8">
    <source>
        <dbReference type="PROSITE" id="PS50004"/>
    </source>
</evidence>
<evidence type="ECO:0000313" key="12">
    <source>
        <dbReference type="Proteomes" id="UP000038040"/>
    </source>
</evidence>
<dbReference type="InterPro" id="IPR035892">
    <property type="entry name" value="C2_domain_sf"/>
</dbReference>
<dbReference type="GO" id="GO:0046488">
    <property type="term" value="P:phosphatidylinositol metabolic process"/>
    <property type="evidence" value="ECO:0007669"/>
    <property type="project" value="TreeGrafter"/>
</dbReference>
<dbReference type="EC" id="3.1.4.11" evidence="1 6"/>
<dbReference type="Pfam" id="PF00168">
    <property type="entry name" value="C2"/>
    <property type="match status" value="1"/>
</dbReference>
<dbReference type="GO" id="GO:0051209">
    <property type="term" value="P:release of sequestered calcium ion into cytosol"/>
    <property type="evidence" value="ECO:0007669"/>
    <property type="project" value="TreeGrafter"/>
</dbReference>
<evidence type="ECO:0000256" key="2">
    <source>
        <dbReference type="ARBA" id="ARBA00022801"/>
    </source>
</evidence>
<dbReference type="InterPro" id="IPR000159">
    <property type="entry name" value="RA_dom"/>
</dbReference>
<feature type="domain" description="PI-PLC Y-box" evidence="9">
    <location>
        <begin position="438"/>
        <end position="532"/>
    </location>
</feature>
<dbReference type="GO" id="GO:0016042">
    <property type="term" value="P:lipid catabolic process"/>
    <property type="evidence" value="ECO:0007669"/>
    <property type="project" value="UniProtKB-KW"/>
</dbReference>
<dbReference type="InterPro" id="IPR001711">
    <property type="entry name" value="PLipase_C_Pinositol-sp_Y"/>
</dbReference>
<dbReference type="EMBL" id="UYYG01001163">
    <property type="protein sequence ID" value="VDN57858.1"/>
    <property type="molecule type" value="Genomic_DNA"/>
</dbReference>
<dbReference type="Proteomes" id="UP000274756">
    <property type="component" value="Unassembled WGS sequence"/>
</dbReference>
<dbReference type="PRINTS" id="PR00390">
    <property type="entry name" value="PHPHLIPASEC"/>
</dbReference>
<dbReference type="CDD" id="cd00275">
    <property type="entry name" value="C2_PLC_like"/>
    <property type="match status" value="1"/>
</dbReference>
<evidence type="ECO:0000313" key="14">
    <source>
        <dbReference type="WBParaSite" id="DME_0000382601-mRNA-1"/>
    </source>
</evidence>
<dbReference type="Pfam" id="PF00388">
    <property type="entry name" value="PI-PLC-X"/>
    <property type="match status" value="1"/>
</dbReference>
<evidence type="ECO:0000256" key="4">
    <source>
        <dbReference type="ARBA" id="ARBA00023098"/>
    </source>
</evidence>
<feature type="region of interest" description="Disordered" evidence="7">
    <location>
        <begin position="308"/>
        <end position="332"/>
    </location>
</feature>
<organism evidence="12 14">
    <name type="scientific">Dracunculus medinensis</name>
    <name type="common">Guinea worm</name>
    <dbReference type="NCBI Taxonomy" id="318479"/>
    <lineage>
        <taxon>Eukaryota</taxon>
        <taxon>Metazoa</taxon>
        <taxon>Ecdysozoa</taxon>
        <taxon>Nematoda</taxon>
        <taxon>Chromadorea</taxon>
        <taxon>Rhabditida</taxon>
        <taxon>Spirurina</taxon>
        <taxon>Dracunculoidea</taxon>
        <taxon>Dracunculidae</taxon>
        <taxon>Dracunculus</taxon>
    </lineage>
</organism>
<dbReference type="InterPro" id="IPR029071">
    <property type="entry name" value="Ubiquitin-like_domsf"/>
</dbReference>
<dbReference type="SUPFAM" id="SSF54236">
    <property type="entry name" value="Ubiquitin-like"/>
    <property type="match status" value="2"/>
</dbReference>
<dbReference type="InterPro" id="IPR001192">
    <property type="entry name" value="PI-PLC_fam"/>
</dbReference>
<dbReference type="SUPFAM" id="SSF49562">
    <property type="entry name" value="C2 domain (Calcium/lipid-binding domain, CaLB)"/>
    <property type="match status" value="1"/>
</dbReference>
<evidence type="ECO:0000256" key="5">
    <source>
        <dbReference type="ARBA" id="ARBA00023224"/>
    </source>
</evidence>
<evidence type="ECO:0000256" key="1">
    <source>
        <dbReference type="ARBA" id="ARBA00012368"/>
    </source>
</evidence>
<evidence type="ECO:0000256" key="3">
    <source>
        <dbReference type="ARBA" id="ARBA00022963"/>
    </source>
</evidence>
<evidence type="ECO:0000259" key="10">
    <source>
        <dbReference type="PROSITE" id="PS50200"/>
    </source>
</evidence>
<dbReference type="PROSITE" id="PS50004">
    <property type="entry name" value="C2"/>
    <property type="match status" value="1"/>
</dbReference>
<dbReference type="Pfam" id="PF00387">
    <property type="entry name" value="PI-PLC-Y"/>
    <property type="match status" value="1"/>
</dbReference>
<comment type="catalytic activity">
    <reaction evidence="6">
        <text>a 1,2-diacyl-sn-glycero-3-phospho-(1D-myo-inositol-4,5-bisphosphate) + H2O = 1D-myo-inositol 1,4,5-trisphosphate + a 1,2-diacyl-sn-glycerol + H(+)</text>
        <dbReference type="Rhea" id="RHEA:33179"/>
        <dbReference type="ChEBI" id="CHEBI:15377"/>
        <dbReference type="ChEBI" id="CHEBI:15378"/>
        <dbReference type="ChEBI" id="CHEBI:17815"/>
        <dbReference type="ChEBI" id="CHEBI:58456"/>
        <dbReference type="ChEBI" id="CHEBI:203600"/>
        <dbReference type="EC" id="3.1.4.11"/>
    </reaction>
</comment>
<feature type="domain" description="C2" evidence="8">
    <location>
        <begin position="541"/>
        <end position="666"/>
    </location>
</feature>
<feature type="domain" description="Ras-associating" evidence="10">
    <location>
        <begin position="905"/>
        <end position="1021"/>
    </location>
</feature>
<dbReference type="PROSITE" id="PS50008">
    <property type="entry name" value="PIPLC_Y_DOMAIN"/>
    <property type="match status" value="1"/>
</dbReference>
<dbReference type="SMART" id="SM00149">
    <property type="entry name" value="PLCYc"/>
    <property type="match status" value="1"/>
</dbReference>
<dbReference type="InterPro" id="IPR015359">
    <property type="entry name" value="PLC_EF-hand-like"/>
</dbReference>
<gene>
    <name evidence="11" type="ORF">DME_LOCUS7831</name>
</gene>
<dbReference type="Pfam" id="PF00788">
    <property type="entry name" value="RA"/>
    <property type="match status" value="1"/>
</dbReference>
<evidence type="ECO:0000259" key="9">
    <source>
        <dbReference type="PROSITE" id="PS50008"/>
    </source>
</evidence>
<evidence type="ECO:0000256" key="6">
    <source>
        <dbReference type="RuleBase" id="RU361133"/>
    </source>
</evidence>
<reference evidence="11 13" key="2">
    <citation type="submission" date="2018-11" db="EMBL/GenBank/DDBJ databases">
        <authorList>
            <consortium name="Pathogen Informatics"/>
        </authorList>
    </citation>
    <scope>NUCLEOTIDE SEQUENCE [LARGE SCALE GENOMIC DNA]</scope>
</reference>
<dbReference type="InterPro" id="IPR000008">
    <property type="entry name" value="C2_dom"/>
</dbReference>
<keyword evidence="4 6" id="KW-0443">Lipid metabolism</keyword>
<dbReference type="Pfam" id="PF09279">
    <property type="entry name" value="EF-hand_like"/>
    <property type="match status" value="1"/>
</dbReference>
<dbReference type="SMART" id="SM00314">
    <property type="entry name" value="RA"/>
    <property type="match status" value="2"/>
</dbReference>
<dbReference type="PANTHER" id="PTHR10336:SF6">
    <property type="entry name" value="1-PHOSPHATIDYLINOSITOL 4,5-BISPHOSPHATE PHOSPHODIESTERASE EPSILON-1"/>
    <property type="match status" value="1"/>
</dbReference>
<dbReference type="PROSITE" id="PS50200">
    <property type="entry name" value="RA"/>
    <property type="match status" value="2"/>
</dbReference>
<dbReference type="GO" id="GO:0048015">
    <property type="term" value="P:phosphatidylinositol-mediated signaling"/>
    <property type="evidence" value="ECO:0007669"/>
    <property type="project" value="TreeGrafter"/>
</dbReference>
<dbReference type="OrthoDB" id="269822at2759"/>
<dbReference type="SUPFAM" id="SSF51695">
    <property type="entry name" value="PLC-like phosphodiesterases"/>
    <property type="match status" value="1"/>
</dbReference>
<dbReference type="FunFam" id="2.60.40.150:FF:000183">
    <property type="entry name" value="Phosphoinositide phospholipase C"/>
    <property type="match status" value="1"/>
</dbReference>
<evidence type="ECO:0000313" key="13">
    <source>
        <dbReference type="Proteomes" id="UP000274756"/>
    </source>
</evidence>
<feature type="domain" description="Ras-associating" evidence="10">
    <location>
        <begin position="737"/>
        <end position="823"/>
    </location>
</feature>
<dbReference type="GO" id="GO:0004435">
    <property type="term" value="F:phosphatidylinositol-4,5-bisphosphate phospholipase C activity"/>
    <property type="evidence" value="ECO:0007669"/>
    <property type="project" value="UniProtKB-EC"/>
</dbReference>
<accession>A0A0N4U9P9</accession>
<dbReference type="GO" id="GO:0007265">
    <property type="term" value="P:Ras protein signal transduction"/>
    <property type="evidence" value="ECO:0007669"/>
    <property type="project" value="TreeGrafter"/>
</dbReference>
<dbReference type="FunFam" id="3.10.20.90:FF:000512">
    <property type="entry name" value="Phosphoinositide phospholipase C"/>
    <property type="match status" value="1"/>
</dbReference>
<dbReference type="PROSITE" id="PS50007">
    <property type="entry name" value="PIPLC_X_DOMAIN"/>
    <property type="match status" value="1"/>
</dbReference>
<dbReference type="STRING" id="318479.A0A0N4U9P9"/>